<evidence type="ECO:0000313" key="1">
    <source>
        <dbReference type="EMBL" id="KAK8039462.1"/>
    </source>
</evidence>
<evidence type="ECO:0000313" key="2">
    <source>
        <dbReference type="Proteomes" id="UP001444661"/>
    </source>
</evidence>
<dbReference type="Proteomes" id="UP001444661">
    <property type="component" value="Unassembled WGS sequence"/>
</dbReference>
<dbReference type="EMBL" id="JAQQWK010000006">
    <property type="protein sequence ID" value="KAK8039462.1"/>
    <property type="molecule type" value="Genomic_DNA"/>
</dbReference>
<keyword evidence="2" id="KW-1185">Reference proteome</keyword>
<proteinExistence type="predicted"/>
<protein>
    <submittedName>
        <fullName evidence="1">Uncharacterized protein</fullName>
    </submittedName>
</protein>
<name>A0ABR1SYQ9_9PEZI</name>
<sequence>MAQSQPPKLAVEQQQDSVGSSYKISQLLGLPNPQLKDTSDRGAPSDGNFVTISLTNIKKLNGFTHTTLGLFFEDYLKDTVTMLPEEEAKLLDAQTNFGPVRSEQDFERFLKPWLTHNALYCINKTIPGLRDRLNLPERTYSLVTQYRYAFLVTAEYLTIFRFNRISKDEEDNEEHPELTVLGVEYCFLPYSNEGEQQLTLTEAIWALTLMAQHPQHRNLIPLGRMLPLNSWYTHAKDGHTYYIHHISELVRDTSPGDDAKFASCILAKLTPVWELPRVP</sequence>
<accession>A0ABR1SYQ9</accession>
<gene>
    <name evidence="1" type="ORF">PG993_007873</name>
</gene>
<organism evidence="1 2">
    <name type="scientific">Apiospora rasikravindrae</name>
    <dbReference type="NCBI Taxonomy" id="990691"/>
    <lineage>
        <taxon>Eukaryota</taxon>
        <taxon>Fungi</taxon>
        <taxon>Dikarya</taxon>
        <taxon>Ascomycota</taxon>
        <taxon>Pezizomycotina</taxon>
        <taxon>Sordariomycetes</taxon>
        <taxon>Xylariomycetidae</taxon>
        <taxon>Amphisphaeriales</taxon>
        <taxon>Apiosporaceae</taxon>
        <taxon>Apiospora</taxon>
    </lineage>
</organism>
<reference evidence="1 2" key="1">
    <citation type="submission" date="2023-01" db="EMBL/GenBank/DDBJ databases">
        <title>Analysis of 21 Apiospora genomes using comparative genomics revels a genus with tremendous synthesis potential of carbohydrate active enzymes and secondary metabolites.</title>
        <authorList>
            <person name="Sorensen T."/>
        </authorList>
    </citation>
    <scope>NUCLEOTIDE SEQUENCE [LARGE SCALE GENOMIC DNA]</scope>
    <source>
        <strain evidence="1 2">CBS 33761</strain>
    </source>
</reference>
<comment type="caution">
    <text evidence="1">The sequence shown here is derived from an EMBL/GenBank/DDBJ whole genome shotgun (WGS) entry which is preliminary data.</text>
</comment>